<reference evidence="2" key="2">
    <citation type="submission" date="2015-06" db="UniProtKB">
        <authorList>
            <consortium name="EnsemblPlants"/>
        </authorList>
    </citation>
    <scope>IDENTIFICATION</scope>
</reference>
<dbReference type="HOGENOM" id="CLU_1672156_0_0_1"/>
<reference evidence="3" key="1">
    <citation type="submission" date="2013-06" db="EMBL/GenBank/DDBJ databases">
        <authorList>
            <person name="Zhao Q."/>
        </authorList>
    </citation>
    <scope>NUCLEOTIDE SEQUENCE</scope>
    <source>
        <strain evidence="3">cv. W1943</strain>
    </source>
</reference>
<keyword evidence="3" id="KW-1185">Reference proteome</keyword>
<feature type="compositionally biased region" description="Low complexity" evidence="1">
    <location>
        <begin position="10"/>
        <end position="22"/>
    </location>
</feature>
<dbReference type="EnsemblPlants" id="ORUFI04G18070.1">
    <property type="protein sequence ID" value="ORUFI04G18070.1"/>
    <property type="gene ID" value="ORUFI04G18070"/>
</dbReference>
<sequence length="158" mass="17167">MASSLSRVGAALPRARPRAALRCSGKTSPAERPPLPTHSPPIPNPEVPDACTERRKAPQRRACRPIQRRPAPARLGTAIPQDESTTRRLPVSVAASLVEESQGTTQKGTQGDYRIDLISPWRRVCVVDVKTPTLLLWTEVSLLATAGRSACLHRRPTA</sequence>
<accession>A0A0E0PAR6</accession>
<dbReference type="AlphaFoldDB" id="A0A0E0PAR6"/>
<feature type="compositionally biased region" description="Pro residues" evidence="1">
    <location>
        <begin position="31"/>
        <end position="46"/>
    </location>
</feature>
<feature type="compositionally biased region" description="Basic residues" evidence="1">
    <location>
        <begin position="57"/>
        <end position="67"/>
    </location>
</feature>
<feature type="region of interest" description="Disordered" evidence="1">
    <location>
        <begin position="1"/>
        <end position="88"/>
    </location>
</feature>
<name>A0A0E0PAR6_ORYRU</name>
<organism evidence="2 3">
    <name type="scientific">Oryza rufipogon</name>
    <name type="common">Brownbeard rice</name>
    <name type="synonym">Asian wild rice</name>
    <dbReference type="NCBI Taxonomy" id="4529"/>
    <lineage>
        <taxon>Eukaryota</taxon>
        <taxon>Viridiplantae</taxon>
        <taxon>Streptophyta</taxon>
        <taxon>Embryophyta</taxon>
        <taxon>Tracheophyta</taxon>
        <taxon>Spermatophyta</taxon>
        <taxon>Magnoliopsida</taxon>
        <taxon>Liliopsida</taxon>
        <taxon>Poales</taxon>
        <taxon>Poaceae</taxon>
        <taxon>BOP clade</taxon>
        <taxon>Oryzoideae</taxon>
        <taxon>Oryzeae</taxon>
        <taxon>Oryzinae</taxon>
        <taxon>Oryza</taxon>
    </lineage>
</organism>
<dbReference type="Gramene" id="ORUFI04G18070.1">
    <property type="protein sequence ID" value="ORUFI04G18070.1"/>
    <property type="gene ID" value="ORUFI04G18070"/>
</dbReference>
<evidence type="ECO:0000313" key="3">
    <source>
        <dbReference type="Proteomes" id="UP000008022"/>
    </source>
</evidence>
<dbReference type="Proteomes" id="UP000008022">
    <property type="component" value="Unassembled WGS sequence"/>
</dbReference>
<evidence type="ECO:0000313" key="2">
    <source>
        <dbReference type="EnsemblPlants" id="ORUFI04G18070.1"/>
    </source>
</evidence>
<protein>
    <submittedName>
        <fullName evidence="2">Uncharacterized protein</fullName>
    </submittedName>
</protein>
<proteinExistence type="predicted"/>
<evidence type="ECO:0000256" key="1">
    <source>
        <dbReference type="SAM" id="MobiDB-lite"/>
    </source>
</evidence>